<comment type="caution">
    <text evidence="4">The sequence shown here is derived from an EMBL/GenBank/DDBJ whole genome shotgun (WGS) entry which is preliminary data.</text>
</comment>
<keyword evidence="5" id="KW-1185">Reference proteome</keyword>
<dbReference type="InterPro" id="IPR007157">
    <property type="entry name" value="PspA_VIPP1"/>
</dbReference>
<dbReference type="Proteomes" id="UP000322530">
    <property type="component" value="Unassembled WGS sequence"/>
</dbReference>
<feature type="region of interest" description="Disordered" evidence="3">
    <location>
        <begin position="209"/>
        <end position="273"/>
    </location>
</feature>
<name>A0A5A5TDE7_9CHLR</name>
<dbReference type="PANTHER" id="PTHR31088">
    <property type="entry name" value="MEMBRANE-ASSOCIATED PROTEIN VIPP1, CHLOROPLASTIC"/>
    <property type="match status" value="1"/>
</dbReference>
<reference evidence="4 5" key="1">
    <citation type="submission" date="2019-01" db="EMBL/GenBank/DDBJ databases">
        <title>Draft genome sequence of Dictyobacter sp. Uno17.</title>
        <authorList>
            <person name="Wang C.M."/>
            <person name="Zheng Y."/>
            <person name="Sakai Y."/>
            <person name="Abe K."/>
            <person name="Yokota A."/>
            <person name="Yabe S."/>
        </authorList>
    </citation>
    <scope>NUCLEOTIDE SEQUENCE [LARGE SCALE GENOMIC DNA]</scope>
    <source>
        <strain evidence="4 5">Uno17</strain>
    </source>
</reference>
<feature type="compositionally biased region" description="Polar residues" evidence="3">
    <location>
        <begin position="257"/>
        <end position="266"/>
    </location>
</feature>
<evidence type="ECO:0000256" key="1">
    <source>
        <dbReference type="ARBA" id="ARBA00043985"/>
    </source>
</evidence>
<gene>
    <name evidence="4" type="ORF">KDI_24380</name>
</gene>
<feature type="compositionally biased region" description="Polar residues" evidence="3">
    <location>
        <begin position="212"/>
        <end position="227"/>
    </location>
</feature>
<evidence type="ECO:0000256" key="3">
    <source>
        <dbReference type="SAM" id="MobiDB-lite"/>
    </source>
</evidence>
<dbReference type="OrthoDB" id="9779630at2"/>
<evidence type="ECO:0000313" key="5">
    <source>
        <dbReference type="Proteomes" id="UP000322530"/>
    </source>
</evidence>
<sequence>MNLLERVLTLLRANLNSVAEKSDNPEKALRQLQLDMRNQLVQVKTEVAKAIAENHVLQKRGQAKKVEADTWLKKAEQAVHEQNDNSARQALAQYNALNKIYRRYQQQRKEQEQLIMTLRAALQRLEAKIDEAETTIELLETRKRNALIQQRVYEALQKTDSQKQDFTTQTMETSQTAEAQTLANLQPYNKNSTVKPLQSDHAIEKQLRSMKRQQNGASEPLNQQQENYRPHTGPLAPQTQIPTNNELTTTRRRLRPQSRNMQQPVEPSTDADLDLEYLKKLLDTRQPQDS</sequence>
<evidence type="ECO:0000256" key="2">
    <source>
        <dbReference type="SAM" id="Coils"/>
    </source>
</evidence>
<feature type="coiled-coil region" evidence="2">
    <location>
        <begin position="87"/>
        <end position="149"/>
    </location>
</feature>
<dbReference type="AlphaFoldDB" id="A0A5A5TDE7"/>
<comment type="similarity">
    <text evidence="1">Belongs to the PspA/Vipp/IM30 family.</text>
</comment>
<dbReference type="Pfam" id="PF04012">
    <property type="entry name" value="PspA_IM30"/>
    <property type="match status" value="1"/>
</dbReference>
<evidence type="ECO:0000313" key="4">
    <source>
        <dbReference type="EMBL" id="GCF08874.1"/>
    </source>
</evidence>
<evidence type="ECO:0008006" key="6">
    <source>
        <dbReference type="Google" id="ProtNLM"/>
    </source>
</evidence>
<accession>A0A5A5TDE7</accession>
<dbReference type="RefSeq" id="WP_149401845.1">
    <property type="nucleotide sequence ID" value="NZ_BIXY01000032.1"/>
</dbReference>
<keyword evidence="2" id="KW-0175">Coiled coil</keyword>
<dbReference type="EMBL" id="BIXY01000032">
    <property type="protein sequence ID" value="GCF08874.1"/>
    <property type="molecule type" value="Genomic_DNA"/>
</dbReference>
<protein>
    <recommendedName>
        <fullName evidence="6">Phage shock protein A</fullName>
    </recommendedName>
</protein>
<organism evidence="4 5">
    <name type="scientific">Dictyobacter arantiisoli</name>
    <dbReference type="NCBI Taxonomy" id="2014874"/>
    <lineage>
        <taxon>Bacteria</taxon>
        <taxon>Bacillati</taxon>
        <taxon>Chloroflexota</taxon>
        <taxon>Ktedonobacteria</taxon>
        <taxon>Ktedonobacterales</taxon>
        <taxon>Dictyobacteraceae</taxon>
        <taxon>Dictyobacter</taxon>
    </lineage>
</organism>
<proteinExistence type="inferred from homology"/>
<dbReference type="PANTHER" id="PTHR31088:SF6">
    <property type="entry name" value="PHAGE SHOCK PROTEIN A"/>
    <property type="match status" value="1"/>
</dbReference>